<dbReference type="GO" id="GO:0009231">
    <property type="term" value="P:riboflavin biosynthetic process"/>
    <property type="evidence" value="ECO:0007669"/>
    <property type="project" value="InterPro"/>
</dbReference>
<keyword evidence="3" id="KW-1185">Reference proteome</keyword>
<dbReference type="Gene3D" id="3.40.430.10">
    <property type="entry name" value="Dihydrofolate Reductase, subunit A"/>
    <property type="match status" value="1"/>
</dbReference>
<protein>
    <submittedName>
        <fullName evidence="2">Dihydrofolate reductase</fullName>
    </submittedName>
</protein>
<accession>A0A7Y9UT04</accession>
<comment type="caution">
    <text evidence="2">The sequence shown here is derived from an EMBL/GenBank/DDBJ whole genome shotgun (WGS) entry which is preliminary data.</text>
</comment>
<dbReference type="InterPro" id="IPR050765">
    <property type="entry name" value="Riboflavin_Biosynth_HTPR"/>
</dbReference>
<dbReference type="Proteomes" id="UP000544110">
    <property type="component" value="Unassembled WGS sequence"/>
</dbReference>
<feature type="domain" description="Bacterial bifunctional deaminase-reductase C-terminal" evidence="1">
    <location>
        <begin position="78"/>
        <end position="167"/>
    </location>
</feature>
<dbReference type="GO" id="GO:0008703">
    <property type="term" value="F:5-amino-6-(5-phosphoribosylamino)uracil reductase activity"/>
    <property type="evidence" value="ECO:0007669"/>
    <property type="project" value="InterPro"/>
</dbReference>
<name>A0A7Y9UT04_9ACTN</name>
<evidence type="ECO:0000313" key="2">
    <source>
        <dbReference type="EMBL" id="NYG56954.1"/>
    </source>
</evidence>
<dbReference type="InterPro" id="IPR002734">
    <property type="entry name" value="RibDG_C"/>
</dbReference>
<dbReference type="InterPro" id="IPR024072">
    <property type="entry name" value="DHFR-like_dom_sf"/>
</dbReference>
<dbReference type="AlphaFoldDB" id="A0A7Y9UT04"/>
<dbReference type="PANTHER" id="PTHR38011">
    <property type="entry name" value="DIHYDROFOLATE REDUCTASE FAMILY PROTEIN (AFU_ORTHOLOGUE AFUA_8G06820)"/>
    <property type="match status" value="1"/>
</dbReference>
<organism evidence="2 3">
    <name type="scientific">Nocardioides perillae</name>
    <dbReference type="NCBI Taxonomy" id="1119534"/>
    <lineage>
        <taxon>Bacteria</taxon>
        <taxon>Bacillati</taxon>
        <taxon>Actinomycetota</taxon>
        <taxon>Actinomycetes</taxon>
        <taxon>Propionibacteriales</taxon>
        <taxon>Nocardioidaceae</taxon>
        <taxon>Nocardioides</taxon>
    </lineage>
</organism>
<evidence type="ECO:0000313" key="3">
    <source>
        <dbReference type="Proteomes" id="UP000544110"/>
    </source>
</evidence>
<dbReference type="RefSeq" id="WP_343049456.1">
    <property type="nucleotide sequence ID" value="NZ_JACCAC010000001.1"/>
</dbReference>
<dbReference type="EMBL" id="JACCAC010000001">
    <property type="protein sequence ID" value="NYG56954.1"/>
    <property type="molecule type" value="Genomic_DNA"/>
</dbReference>
<dbReference type="Pfam" id="PF01872">
    <property type="entry name" value="RibD_C"/>
    <property type="match status" value="1"/>
</dbReference>
<proteinExistence type="predicted"/>
<gene>
    <name evidence="2" type="ORF">BJ989_003258</name>
</gene>
<dbReference type="SUPFAM" id="SSF53597">
    <property type="entry name" value="Dihydrofolate reductase-like"/>
    <property type="match status" value="1"/>
</dbReference>
<dbReference type="PANTHER" id="PTHR38011:SF11">
    <property type="entry name" value="2,5-DIAMINO-6-RIBOSYLAMINO-4(3H)-PYRIMIDINONE 5'-PHOSPHATE REDUCTASE"/>
    <property type="match status" value="1"/>
</dbReference>
<reference evidence="2 3" key="1">
    <citation type="submission" date="2020-07" db="EMBL/GenBank/DDBJ databases">
        <title>Sequencing the genomes of 1000 actinobacteria strains.</title>
        <authorList>
            <person name="Klenk H.-P."/>
        </authorList>
    </citation>
    <scope>NUCLEOTIDE SEQUENCE [LARGE SCALE GENOMIC DNA]</scope>
    <source>
        <strain evidence="2 3">DSM 24552</strain>
    </source>
</reference>
<evidence type="ECO:0000259" key="1">
    <source>
        <dbReference type="Pfam" id="PF01872"/>
    </source>
</evidence>
<sequence>MHDACIATTYFTATTLDGFLADEHHSLDWLLSQDVDPDGPGGHEPFMAGVGSLVMGASTYEWVRHHLAESGEGWPYPQPTWVLTHRDLPRVPGADLTFATADTAAEVRRLHATLVDAADGRDVWVVGGGGVAAALAAEGLLDALVVAIAPVTLGAGMPLLPGAFDLRLESVERNRAFVAARYAVVGPR</sequence>